<feature type="chain" id="PRO_5013612942" description="Polysaccharide lyase 14 domain-containing protein" evidence="1">
    <location>
        <begin position="19"/>
        <end position="335"/>
    </location>
</feature>
<keyword evidence="1" id="KW-0732">Signal</keyword>
<dbReference type="GeneID" id="35437670"/>
<reference evidence="3 4" key="1">
    <citation type="journal article" date="2016" name="Proc. Natl. Acad. Sci. U.S.A.">
        <title>Lipid metabolic changes in an early divergent fungus govern the establishment of a mutualistic symbiosis with endobacteria.</title>
        <authorList>
            <person name="Lastovetsky O.A."/>
            <person name="Gaspar M.L."/>
            <person name="Mondo S.J."/>
            <person name="LaButti K.M."/>
            <person name="Sandor L."/>
            <person name="Grigoriev I.V."/>
            <person name="Henry S.A."/>
            <person name="Pawlowska T.E."/>
        </authorList>
    </citation>
    <scope>NUCLEOTIDE SEQUENCE [LARGE SCALE GENOMIC DNA]</scope>
    <source>
        <strain evidence="3 4">ATCC 52813</strain>
    </source>
</reference>
<evidence type="ECO:0000259" key="2">
    <source>
        <dbReference type="Pfam" id="PF21294"/>
    </source>
</evidence>
<accession>A0A2G4STA9</accession>
<name>A0A2G4STA9_RHIZD</name>
<keyword evidence="4" id="KW-1185">Reference proteome</keyword>
<gene>
    <name evidence="3" type="ORF">RHIMIDRAFT_203317</name>
</gene>
<evidence type="ECO:0000313" key="4">
    <source>
        <dbReference type="Proteomes" id="UP000242254"/>
    </source>
</evidence>
<organism evidence="3 4">
    <name type="scientific">Rhizopus microsporus ATCC 52813</name>
    <dbReference type="NCBI Taxonomy" id="1340429"/>
    <lineage>
        <taxon>Eukaryota</taxon>
        <taxon>Fungi</taxon>
        <taxon>Fungi incertae sedis</taxon>
        <taxon>Mucoromycota</taxon>
        <taxon>Mucoromycotina</taxon>
        <taxon>Mucoromycetes</taxon>
        <taxon>Mucorales</taxon>
        <taxon>Mucorineae</taxon>
        <taxon>Rhizopodaceae</taxon>
        <taxon>Rhizopus</taxon>
    </lineage>
</organism>
<dbReference type="PANTHER" id="PTHR40124">
    <property type="match status" value="1"/>
</dbReference>
<dbReference type="RefSeq" id="XP_023465711.1">
    <property type="nucleotide sequence ID" value="XM_023606680.1"/>
</dbReference>
<evidence type="ECO:0000256" key="1">
    <source>
        <dbReference type="SAM" id="SignalP"/>
    </source>
</evidence>
<feature type="domain" description="Polysaccharide lyase 14" evidence="2">
    <location>
        <begin position="74"/>
        <end position="296"/>
    </location>
</feature>
<dbReference type="Pfam" id="PF21294">
    <property type="entry name" value="Polysacc_lyase_14"/>
    <property type="match status" value="1"/>
</dbReference>
<dbReference type="Proteomes" id="UP000242254">
    <property type="component" value="Unassembled WGS sequence"/>
</dbReference>
<protein>
    <recommendedName>
        <fullName evidence="2">Polysaccharide lyase 14 domain-containing protein</fullName>
    </recommendedName>
</protein>
<sequence>MKLRYFALLSIASIVVNADVSARAASFNLTQTWTPSFPTSSITTDAFSYIRSNWYTSGAYAPDDINFVKDPIDTNSTSMVLKVNYPAGSYAPVATKNGSGGIKGGAEFFSTPNGNNQYNTALLSYDVAFDSTFNWVKGGKLPGLFGGLPAGKGCSGGEKANGDNCFSIRLMWREGGKLCISAGEAYAYIPTSDSLCQSKQVVCNSDYGTSFSRGIIRFSNMKWTHIDIYVKLNSGSNTNGILEVWQDGSLMINQQHIQFRSNENLGISSFMFSTFFGGSTRNYATPVDTSTYFRNIEFSTGNTPDPVGGNTAASLHVSSLSYAVIVLVALYQIFI</sequence>
<feature type="signal peptide" evidence="1">
    <location>
        <begin position="1"/>
        <end position="18"/>
    </location>
</feature>
<dbReference type="AlphaFoldDB" id="A0A2G4STA9"/>
<proteinExistence type="predicted"/>
<dbReference type="STRING" id="1340429.A0A2G4STA9"/>
<dbReference type="InterPro" id="IPR048958">
    <property type="entry name" value="Polysacc_lyase_14"/>
</dbReference>
<dbReference type="EMBL" id="KZ303850">
    <property type="protein sequence ID" value="PHZ12003.1"/>
    <property type="molecule type" value="Genomic_DNA"/>
</dbReference>
<evidence type="ECO:0000313" key="3">
    <source>
        <dbReference type="EMBL" id="PHZ12003.1"/>
    </source>
</evidence>
<dbReference type="PANTHER" id="PTHR40124:SF1">
    <property type="entry name" value="DISAGGREGATASE RELATED REPEAT PROTEIN"/>
    <property type="match status" value="1"/>
</dbReference>
<dbReference type="Gene3D" id="2.60.120.200">
    <property type="match status" value="1"/>
</dbReference>